<dbReference type="AlphaFoldDB" id="A0A1D2MPR7"/>
<feature type="region of interest" description="Disordered" evidence="1">
    <location>
        <begin position="117"/>
        <end position="139"/>
    </location>
</feature>
<comment type="caution">
    <text evidence="2">The sequence shown here is derived from an EMBL/GenBank/DDBJ whole genome shotgun (WGS) entry which is preliminary data.</text>
</comment>
<sequence length="139" mass="16149">MIPPCSTRSRFTPKSCTHNIDQKHAAENWLMSLDRKLTKFNYKPPLKRVRTDIEPVKHIFLLRCEENQHHLLQQDEFLSQVVNCNPKELVYSHLATKTERVISGYATVEEVEEQARKLGIEATGRRLPQGQDPWDPEDG</sequence>
<proteinExistence type="predicted"/>
<gene>
    <name evidence="2" type="ORF">Ocin01_11925</name>
</gene>
<dbReference type="EMBL" id="LJIJ01000756">
    <property type="protein sequence ID" value="ODM94765.1"/>
    <property type="molecule type" value="Genomic_DNA"/>
</dbReference>
<evidence type="ECO:0000313" key="3">
    <source>
        <dbReference type="Proteomes" id="UP000094527"/>
    </source>
</evidence>
<reference evidence="2 3" key="1">
    <citation type="journal article" date="2016" name="Genome Biol. Evol.">
        <title>Gene Family Evolution Reflects Adaptation to Soil Environmental Stressors in the Genome of the Collembolan Orchesella cincta.</title>
        <authorList>
            <person name="Faddeeva-Vakhrusheva A."/>
            <person name="Derks M.F."/>
            <person name="Anvar S.Y."/>
            <person name="Agamennone V."/>
            <person name="Suring W."/>
            <person name="Smit S."/>
            <person name="van Straalen N.M."/>
            <person name="Roelofs D."/>
        </authorList>
    </citation>
    <scope>NUCLEOTIDE SEQUENCE [LARGE SCALE GENOMIC DNA]</scope>
    <source>
        <tissue evidence="2">Mixed pool</tissue>
    </source>
</reference>
<accession>A0A1D2MPR7</accession>
<evidence type="ECO:0000313" key="2">
    <source>
        <dbReference type="EMBL" id="ODM94765.1"/>
    </source>
</evidence>
<evidence type="ECO:0000256" key="1">
    <source>
        <dbReference type="SAM" id="MobiDB-lite"/>
    </source>
</evidence>
<organism evidence="2 3">
    <name type="scientific">Orchesella cincta</name>
    <name type="common">Springtail</name>
    <name type="synonym">Podura cincta</name>
    <dbReference type="NCBI Taxonomy" id="48709"/>
    <lineage>
        <taxon>Eukaryota</taxon>
        <taxon>Metazoa</taxon>
        <taxon>Ecdysozoa</taxon>
        <taxon>Arthropoda</taxon>
        <taxon>Hexapoda</taxon>
        <taxon>Collembola</taxon>
        <taxon>Entomobryomorpha</taxon>
        <taxon>Entomobryoidea</taxon>
        <taxon>Orchesellidae</taxon>
        <taxon>Orchesellinae</taxon>
        <taxon>Orchesella</taxon>
    </lineage>
</organism>
<dbReference type="Proteomes" id="UP000094527">
    <property type="component" value="Unassembled WGS sequence"/>
</dbReference>
<keyword evidence="3" id="KW-1185">Reference proteome</keyword>
<name>A0A1D2MPR7_ORCCI</name>
<protein>
    <submittedName>
        <fullName evidence="2">Uncharacterized protein</fullName>
    </submittedName>
</protein>